<sequence>MPNKKVIVAGASGLVGYGALKALAGEDCEVVAVSRRPPPALHGAAHVAADLNDPAQCRELFGSMHDATHLVYAALYEKPGLVPGWLEAEQIDINDRMLRNLFEPLSATATNLRHVTLLQGTKAYGVHVQPIPVPARENRDELHQQPNFYWNQENYLREKQAGAGWHWTVLRPQIIFGMSMGSAMNLIPALGIYAALLREAGQPLIYPGGPGNILEAVDADLLGRAIAWAGEAEAARNEIFNVTNGDVFLWQNLWPALADMLGMAPGPEEPCSLGETMPARAGEWDAIRRKYGLVAPDLDSFVGESCHYADFCMAYGAEGFGVAPAIVSTVKLRRAGFTEMIDTEDMFRKWFRIFEDERLLPPVS</sequence>
<dbReference type="PANTHER" id="PTHR32487">
    <property type="entry name" value="3-OXO-DELTA(4,5)-STEROID 5-BETA-REDUCTASE"/>
    <property type="match status" value="1"/>
</dbReference>
<dbReference type="CDD" id="cd08948">
    <property type="entry name" value="5beta-POR_like_SDR_a"/>
    <property type="match status" value="1"/>
</dbReference>
<protein>
    <submittedName>
        <fullName evidence="2">SDR family oxidoreductase</fullName>
    </submittedName>
</protein>
<evidence type="ECO:0000313" key="2">
    <source>
        <dbReference type="EMBL" id="MDT0634617.1"/>
    </source>
</evidence>
<dbReference type="PANTHER" id="PTHR32487:SF0">
    <property type="entry name" value="3-OXO-DELTA(4,5)-STEROID 5-BETA-REDUCTASE"/>
    <property type="match status" value="1"/>
</dbReference>
<feature type="domain" description="PRISE-like Rossmann-fold" evidence="1">
    <location>
        <begin position="88"/>
        <end position="300"/>
    </location>
</feature>
<evidence type="ECO:0000313" key="3">
    <source>
        <dbReference type="Proteomes" id="UP001251857"/>
    </source>
</evidence>
<organism evidence="2 3">
    <name type="scientific">Spectribacter hydrogenoxidans</name>
    <dbReference type="NCBI Taxonomy" id="3075608"/>
    <lineage>
        <taxon>Bacteria</taxon>
        <taxon>Pseudomonadati</taxon>
        <taxon>Pseudomonadota</taxon>
        <taxon>Gammaproteobacteria</taxon>
        <taxon>Salinisphaerales</taxon>
        <taxon>Salinisphaeraceae</taxon>
        <taxon>Spectribacter</taxon>
    </lineage>
</organism>
<keyword evidence="3" id="KW-1185">Reference proteome</keyword>
<dbReference type="InterPro" id="IPR055222">
    <property type="entry name" value="PRISE-like_Rossmann-fold"/>
</dbReference>
<gene>
    <name evidence="2" type="ORF">RM532_06580</name>
</gene>
<name>A0ABU3BZ83_9GAMM</name>
<dbReference type="EMBL" id="JAVRIB010000005">
    <property type="protein sequence ID" value="MDT0634617.1"/>
    <property type="molecule type" value="Genomic_DNA"/>
</dbReference>
<evidence type="ECO:0000259" key="1">
    <source>
        <dbReference type="Pfam" id="PF22917"/>
    </source>
</evidence>
<dbReference type="Gene3D" id="3.40.50.720">
    <property type="entry name" value="NAD(P)-binding Rossmann-like Domain"/>
    <property type="match status" value="1"/>
</dbReference>
<dbReference type="SUPFAM" id="SSF51735">
    <property type="entry name" value="NAD(P)-binding Rossmann-fold domains"/>
    <property type="match status" value="1"/>
</dbReference>
<reference evidence="2 3" key="1">
    <citation type="submission" date="2023-09" db="EMBL/GenBank/DDBJ databases">
        <authorList>
            <person name="Rey-Velasco X."/>
        </authorList>
    </citation>
    <scope>NUCLEOTIDE SEQUENCE [LARGE SCALE GENOMIC DNA]</scope>
    <source>
        <strain evidence="2 3">W335</strain>
    </source>
</reference>
<proteinExistence type="predicted"/>
<comment type="caution">
    <text evidence="2">The sequence shown here is derived from an EMBL/GenBank/DDBJ whole genome shotgun (WGS) entry which is preliminary data.</text>
</comment>
<accession>A0ABU3BZ83</accession>
<dbReference type="InterPro" id="IPR036291">
    <property type="entry name" value="NAD(P)-bd_dom_sf"/>
</dbReference>
<dbReference type="Proteomes" id="UP001251857">
    <property type="component" value="Unassembled WGS sequence"/>
</dbReference>
<dbReference type="Pfam" id="PF22917">
    <property type="entry name" value="PRISE"/>
    <property type="match status" value="1"/>
</dbReference>
<dbReference type="RefSeq" id="WP_311652411.1">
    <property type="nucleotide sequence ID" value="NZ_JAVRIB010000005.1"/>
</dbReference>